<dbReference type="SUPFAM" id="SSF52540">
    <property type="entry name" value="P-loop containing nucleoside triphosphate hydrolases"/>
    <property type="match status" value="1"/>
</dbReference>
<dbReference type="PANTHER" id="PTHR10605">
    <property type="entry name" value="HEPARAN SULFATE SULFOTRANSFERASE"/>
    <property type="match status" value="1"/>
</dbReference>
<dbReference type="PANTHER" id="PTHR10605:SF56">
    <property type="entry name" value="BIFUNCTIONAL HEPARAN SULFATE N-DEACETYLASE_N-SULFOTRANSFERASE"/>
    <property type="match status" value="1"/>
</dbReference>
<feature type="domain" description="Sulfotransferase" evidence="6">
    <location>
        <begin position="87"/>
        <end position="347"/>
    </location>
</feature>
<dbReference type="InterPro" id="IPR037359">
    <property type="entry name" value="NST/OST"/>
</dbReference>
<dbReference type="EMBL" id="HBKQ01030301">
    <property type="protein sequence ID" value="CAE2249595.1"/>
    <property type="molecule type" value="Transcribed_RNA"/>
</dbReference>
<dbReference type="AlphaFoldDB" id="A0A7S4J3F1"/>
<proteinExistence type="predicted"/>
<evidence type="ECO:0000256" key="3">
    <source>
        <dbReference type="PIRSR" id="PIRSR637359-1"/>
    </source>
</evidence>
<feature type="binding site" evidence="4">
    <location>
        <position position="191"/>
    </location>
    <ligand>
        <name>3'-phosphoadenylyl sulfate</name>
        <dbReference type="ChEBI" id="CHEBI:58339"/>
    </ligand>
</feature>
<evidence type="ECO:0000256" key="4">
    <source>
        <dbReference type="PIRSR" id="PIRSR637359-2"/>
    </source>
</evidence>
<dbReference type="Pfam" id="PF00685">
    <property type="entry name" value="Sulfotransfer_1"/>
    <property type="match status" value="1"/>
</dbReference>
<gene>
    <name evidence="7" type="ORF">OAUR00152_LOCUS20606</name>
</gene>
<feature type="region of interest" description="Disordered" evidence="5">
    <location>
        <begin position="15"/>
        <end position="62"/>
    </location>
</feature>
<reference evidence="7" key="1">
    <citation type="submission" date="2021-01" db="EMBL/GenBank/DDBJ databases">
        <authorList>
            <person name="Corre E."/>
            <person name="Pelletier E."/>
            <person name="Niang G."/>
            <person name="Scheremetjew M."/>
            <person name="Finn R."/>
            <person name="Kale V."/>
            <person name="Holt S."/>
            <person name="Cochrane G."/>
            <person name="Meng A."/>
            <person name="Brown T."/>
            <person name="Cohen L."/>
        </authorList>
    </citation>
    <scope>NUCLEOTIDE SEQUENCE</scope>
    <source>
        <strain evidence="7">Isolate 1302-5</strain>
    </source>
</reference>
<accession>A0A7S4J3F1</accession>
<dbReference type="InterPro" id="IPR000863">
    <property type="entry name" value="Sulfotransferase_dom"/>
</dbReference>
<evidence type="ECO:0000259" key="6">
    <source>
        <dbReference type="Pfam" id="PF00685"/>
    </source>
</evidence>
<evidence type="ECO:0000256" key="1">
    <source>
        <dbReference type="ARBA" id="ARBA00022679"/>
    </source>
</evidence>
<dbReference type="InterPro" id="IPR027417">
    <property type="entry name" value="P-loop_NTPase"/>
</dbReference>
<sequence>MSDFANLLGQLQKSAKKVNDAGDKQNSSTGSLNRKHSAGFFNDSSVSKKQKSNHYKQDRGTPCPVKVGKVSRLPSDAKDLCVKLSFLCIGAQKAGSSWLHEMLRRHPKLCLPEQKELHFWDWHRRRGLSWYSEQFRFADKANKSKLPDILCGEITPCYITLPETDICEIKALFPDVKLIFLVRDLVDRAWSALLMELRNAVRGVQLGKFDIEDRVDQRQIDKLDRESDPARQTDDYFMERLTHSTHTERSDYAKGLIRWLKYFSKDQLIILDYEQISRQPKELLEKICEHIGIESASLFNVLSAKDMSTKVNAATGTTSNQAMRPSLRRKMENHLRPMAREFNLLLDELAYDIRISEYGG</sequence>
<evidence type="ECO:0000256" key="2">
    <source>
        <dbReference type="ARBA" id="ARBA00023180"/>
    </source>
</evidence>
<evidence type="ECO:0000313" key="7">
    <source>
        <dbReference type="EMBL" id="CAE2249595.1"/>
    </source>
</evidence>
<keyword evidence="1" id="KW-0808">Transferase</keyword>
<organism evidence="7">
    <name type="scientific">Odontella aurita</name>
    <dbReference type="NCBI Taxonomy" id="265563"/>
    <lineage>
        <taxon>Eukaryota</taxon>
        <taxon>Sar</taxon>
        <taxon>Stramenopiles</taxon>
        <taxon>Ochrophyta</taxon>
        <taxon>Bacillariophyta</taxon>
        <taxon>Mediophyceae</taxon>
        <taxon>Biddulphiophycidae</taxon>
        <taxon>Eupodiscales</taxon>
        <taxon>Odontellaceae</taxon>
        <taxon>Odontella</taxon>
    </lineage>
</organism>
<keyword evidence="2" id="KW-0325">Glycoprotein</keyword>
<evidence type="ECO:0000256" key="5">
    <source>
        <dbReference type="SAM" id="MobiDB-lite"/>
    </source>
</evidence>
<name>A0A7S4J3F1_9STRA</name>
<protein>
    <recommendedName>
        <fullName evidence="6">Sulfotransferase domain-containing protein</fullName>
    </recommendedName>
</protein>
<feature type="binding site" evidence="4">
    <location>
        <position position="183"/>
    </location>
    <ligand>
        <name>3'-phosphoadenylyl sulfate</name>
        <dbReference type="ChEBI" id="CHEBI:58339"/>
    </ligand>
</feature>
<feature type="active site" description="For sulfotransferase activity" evidence="3">
    <location>
        <position position="93"/>
    </location>
</feature>
<dbReference type="Gene3D" id="3.40.50.300">
    <property type="entry name" value="P-loop containing nucleotide triphosphate hydrolases"/>
    <property type="match status" value="1"/>
</dbReference>
<dbReference type="GO" id="GO:0008146">
    <property type="term" value="F:sulfotransferase activity"/>
    <property type="evidence" value="ECO:0007669"/>
    <property type="project" value="InterPro"/>
</dbReference>